<feature type="region of interest" description="Disordered" evidence="2">
    <location>
        <begin position="1"/>
        <end position="35"/>
    </location>
</feature>
<keyword evidence="1" id="KW-0175">Coiled coil</keyword>
<evidence type="ECO:0000313" key="4">
    <source>
        <dbReference type="EMBL" id="KKN52534.1"/>
    </source>
</evidence>
<feature type="non-terminal residue" evidence="4">
    <location>
        <position position="1"/>
    </location>
</feature>
<organism evidence="4">
    <name type="scientific">marine sediment metagenome</name>
    <dbReference type="NCBI Taxonomy" id="412755"/>
    <lineage>
        <taxon>unclassified sequences</taxon>
        <taxon>metagenomes</taxon>
        <taxon>ecological metagenomes</taxon>
    </lineage>
</organism>
<evidence type="ECO:0000256" key="2">
    <source>
        <dbReference type="SAM" id="MobiDB-lite"/>
    </source>
</evidence>
<name>A0A0F9RC68_9ZZZZ</name>
<dbReference type="InterPro" id="IPR025487">
    <property type="entry name" value="DUF4379"/>
</dbReference>
<feature type="domain" description="Treble clef zinc finger" evidence="3">
    <location>
        <begin position="685"/>
        <end position="720"/>
    </location>
</feature>
<proteinExistence type="predicted"/>
<dbReference type="EMBL" id="LAZR01001014">
    <property type="protein sequence ID" value="KKN52534.1"/>
    <property type="molecule type" value="Genomic_DNA"/>
</dbReference>
<feature type="coiled-coil region" evidence="1">
    <location>
        <begin position="368"/>
        <end position="395"/>
    </location>
</feature>
<evidence type="ECO:0000256" key="1">
    <source>
        <dbReference type="SAM" id="Coils"/>
    </source>
</evidence>
<comment type="caution">
    <text evidence="4">The sequence shown here is derived from an EMBL/GenBank/DDBJ whole genome shotgun (WGS) entry which is preliminary data.</text>
</comment>
<dbReference type="AlphaFoldDB" id="A0A0F9RC68"/>
<protein>
    <recommendedName>
        <fullName evidence="3">Treble clef zinc finger domain-containing protein</fullName>
    </recommendedName>
</protein>
<dbReference type="Pfam" id="PF14311">
    <property type="entry name" value="DUF4379"/>
    <property type="match status" value="1"/>
</dbReference>
<sequence>EQDEKENIKESSHTKIKENMQELSQKLEQSHRKSQEIEHKIMQEVHQNIVQEEIQEHIEKQKELTLKNSAKLFKERYREETGRRPIYAGKETRGFIEWKEHLKEQGEKQKENDTLFREKKKEIKEHSQEIRESKEEWAQYLENSIKEAEFSEEIKTELNEILEKYEQLRELLKNLKNKEISKETFEKEVKEFEYLLIEKRYTTRPLFMNFDWFRRYYNGRIKKGGKMVAHLYISNKTREFLSYISRRIEQLNNMGHTQENVEEFRELLEKNFQINEKWALLLNNLIHETPNEEISKEVKKELEAVIKTYCEIRVILFNKNILEVDKDKIIQERIEKSNPRFLELFEILKRFPGTHDNYSRKWMEKSLIFEGKKTIRQLSQKLKALKEEAVQEILNGDNLMLHKFKEILRLNLYKNTELNMNEKSKLIKIIQKKGISEEDRKVIKSLGGKLSERVLIFDTLKRGNLVLIINNDHWKIIIDRIIHIYNELEDDKWSVSISQFNINIIMDKIFYILKENYNGFSNYVDFNANSKRVFSQLIKMTPLILNDKNMKLVDLYKLTGHPNAKDLPNPYREHVKLFFETDALYRAKFDLKIREDFFEEYKLLAEERGWVLLSEEYINNKIGLDFKCLKCNHEWHVTPNSLKDTPSQKGRGCPQCSQRLDYIIADMQRIASERGGWCLSEDYINNHTRLKWKCGSCDHEWRATPKSIMISDSWCPQCAEGLYERMCRVMFEEIFHKEFNKSYPSWLISEKGFQMHLDGDNEDLCLSFEWQGEQHYRFIKFIHKTNERFHAQQKLDIWKQKKCNENGRILIKIGFELINGKLHKIRFNEIEDYIRKKCIEQGIIPPTRISKIDWRTLDISPPDKIQEMVEIAKSRNGFCLSKNYFGVHIKLLWKCKKCNNEWWATPHNIKAGHWCKICGIQNMIKNRHLNSLIKNKF</sequence>
<evidence type="ECO:0000259" key="3">
    <source>
        <dbReference type="Pfam" id="PF14311"/>
    </source>
</evidence>
<feature type="coiled-coil region" evidence="1">
    <location>
        <begin position="116"/>
        <end position="188"/>
    </location>
</feature>
<gene>
    <name evidence="4" type="ORF">LCGC14_0611430</name>
</gene>
<accession>A0A0F9RC68</accession>
<feature type="compositionally biased region" description="Basic and acidic residues" evidence="2">
    <location>
        <begin position="1"/>
        <end position="20"/>
    </location>
</feature>
<reference evidence="4" key="1">
    <citation type="journal article" date="2015" name="Nature">
        <title>Complex archaea that bridge the gap between prokaryotes and eukaryotes.</title>
        <authorList>
            <person name="Spang A."/>
            <person name="Saw J.H."/>
            <person name="Jorgensen S.L."/>
            <person name="Zaremba-Niedzwiedzka K."/>
            <person name="Martijn J."/>
            <person name="Lind A.E."/>
            <person name="van Eijk R."/>
            <person name="Schleper C."/>
            <person name="Guy L."/>
            <person name="Ettema T.J."/>
        </authorList>
    </citation>
    <scope>NUCLEOTIDE SEQUENCE</scope>
</reference>